<evidence type="ECO:0000313" key="2">
    <source>
        <dbReference type="EMBL" id="CAH2306498.1"/>
    </source>
</evidence>
<sequence>MSRYLSHLQKAYMSYTTISFTSSIPIQKSIDSDTNREGTKLASHSVPSMFP</sequence>
<dbReference type="EMBL" id="OW240918">
    <property type="protein sequence ID" value="CAH2306498.1"/>
    <property type="molecule type" value="Genomic_DNA"/>
</dbReference>
<proteinExistence type="predicted"/>
<dbReference type="AlphaFoldDB" id="A0AAD1SNC0"/>
<keyword evidence="3" id="KW-1185">Reference proteome</keyword>
<organism evidence="2 3">
    <name type="scientific">Pelobates cultripes</name>
    <name type="common">Western spadefoot toad</name>
    <dbReference type="NCBI Taxonomy" id="61616"/>
    <lineage>
        <taxon>Eukaryota</taxon>
        <taxon>Metazoa</taxon>
        <taxon>Chordata</taxon>
        <taxon>Craniata</taxon>
        <taxon>Vertebrata</taxon>
        <taxon>Euteleostomi</taxon>
        <taxon>Amphibia</taxon>
        <taxon>Batrachia</taxon>
        <taxon>Anura</taxon>
        <taxon>Pelobatoidea</taxon>
        <taxon>Pelobatidae</taxon>
        <taxon>Pelobates</taxon>
    </lineage>
</organism>
<reference evidence="2" key="1">
    <citation type="submission" date="2022-03" db="EMBL/GenBank/DDBJ databases">
        <authorList>
            <person name="Alioto T."/>
            <person name="Alioto T."/>
            <person name="Gomez Garrido J."/>
        </authorList>
    </citation>
    <scope>NUCLEOTIDE SEQUENCE</scope>
</reference>
<feature type="compositionally biased region" description="Basic and acidic residues" evidence="1">
    <location>
        <begin position="30"/>
        <end position="39"/>
    </location>
</feature>
<dbReference type="Proteomes" id="UP001295444">
    <property type="component" value="Chromosome 07"/>
</dbReference>
<evidence type="ECO:0000256" key="1">
    <source>
        <dbReference type="SAM" id="MobiDB-lite"/>
    </source>
</evidence>
<evidence type="ECO:0000313" key="3">
    <source>
        <dbReference type="Proteomes" id="UP001295444"/>
    </source>
</evidence>
<protein>
    <submittedName>
        <fullName evidence="2">Uncharacterized protein</fullName>
    </submittedName>
</protein>
<gene>
    <name evidence="2" type="ORF">PECUL_23A012633</name>
</gene>
<name>A0AAD1SNC0_PELCU</name>
<feature type="region of interest" description="Disordered" evidence="1">
    <location>
        <begin position="29"/>
        <end position="51"/>
    </location>
</feature>
<accession>A0AAD1SNC0</accession>
<feature type="non-terminal residue" evidence="2">
    <location>
        <position position="51"/>
    </location>
</feature>